<dbReference type="Pfam" id="PF00681">
    <property type="entry name" value="Plectin"/>
    <property type="match status" value="3"/>
</dbReference>
<gene>
    <name evidence="12" type="ORF">scyTo_0001964</name>
</gene>
<dbReference type="STRING" id="75743.A0A401PH08"/>
<comment type="subcellular location">
    <subcellularLocation>
        <location evidence="1">Cell junction</location>
    </subcellularLocation>
</comment>
<comment type="similarity">
    <text evidence="2">Belongs to the plakin or cytolinker family.</text>
</comment>
<feature type="compositionally biased region" description="Basic and acidic residues" evidence="8">
    <location>
        <begin position="758"/>
        <end position="769"/>
    </location>
</feature>
<feature type="region of interest" description="Disordered" evidence="8">
    <location>
        <begin position="484"/>
        <end position="506"/>
    </location>
</feature>
<evidence type="ECO:0000256" key="7">
    <source>
        <dbReference type="SAM" id="Coils"/>
    </source>
</evidence>
<feature type="region of interest" description="Disordered" evidence="8">
    <location>
        <begin position="748"/>
        <end position="769"/>
    </location>
</feature>
<feature type="coiled-coil region" evidence="7">
    <location>
        <begin position="18"/>
        <end position="45"/>
    </location>
</feature>
<dbReference type="Pfam" id="PF23160">
    <property type="entry name" value="Spectrin_1st_PEPL"/>
    <property type="match status" value="1"/>
</dbReference>
<feature type="coiled-coil region" evidence="7">
    <location>
        <begin position="1087"/>
        <end position="1167"/>
    </location>
</feature>
<feature type="coiled-coil region" evidence="7">
    <location>
        <begin position="902"/>
        <end position="929"/>
    </location>
</feature>
<feature type="domain" description="Periplakin-like plectin repeat" evidence="11">
    <location>
        <begin position="1009"/>
        <end position="1170"/>
    </location>
</feature>
<evidence type="ECO:0000313" key="12">
    <source>
        <dbReference type="EMBL" id="GCB72374.1"/>
    </source>
</evidence>
<dbReference type="InterPro" id="IPR043197">
    <property type="entry name" value="Plakin"/>
</dbReference>
<feature type="compositionally biased region" description="Polar residues" evidence="8">
    <location>
        <begin position="1596"/>
        <end position="1620"/>
    </location>
</feature>
<feature type="coiled-coil region" evidence="7">
    <location>
        <begin position="94"/>
        <end position="121"/>
    </location>
</feature>
<dbReference type="InterPro" id="IPR058847">
    <property type="entry name" value="Plectin_PPL"/>
</dbReference>
<feature type="coiled-coil region" evidence="7">
    <location>
        <begin position="674"/>
        <end position="736"/>
    </location>
</feature>
<dbReference type="InterPro" id="IPR001101">
    <property type="entry name" value="Plectin_repeat"/>
</dbReference>
<comment type="caution">
    <text evidence="12">The sequence shown here is derived from an EMBL/GenBank/DDBJ whole genome shotgun (WGS) entry which is preliminary data.</text>
</comment>
<evidence type="ECO:0000256" key="8">
    <source>
        <dbReference type="SAM" id="MobiDB-lite"/>
    </source>
</evidence>
<evidence type="ECO:0000259" key="11">
    <source>
        <dbReference type="Pfam" id="PF26346"/>
    </source>
</evidence>
<keyword evidence="6 7" id="KW-0175">Coiled coil</keyword>
<dbReference type="InterPro" id="IPR035915">
    <property type="entry name" value="Plakin_repeat_sf"/>
</dbReference>
<keyword evidence="3" id="KW-0597">Phosphoprotein</keyword>
<evidence type="ECO:0000259" key="9">
    <source>
        <dbReference type="Pfam" id="PF17902"/>
    </source>
</evidence>
<reference evidence="12 13" key="1">
    <citation type="journal article" date="2018" name="Nat. Ecol. Evol.">
        <title>Shark genomes provide insights into elasmobranch evolution and the origin of vertebrates.</title>
        <authorList>
            <person name="Hara Y"/>
            <person name="Yamaguchi K"/>
            <person name="Onimaru K"/>
            <person name="Kadota M"/>
            <person name="Koyanagi M"/>
            <person name="Keeley SD"/>
            <person name="Tatsumi K"/>
            <person name="Tanaka K"/>
            <person name="Motone F"/>
            <person name="Kageyama Y"/>
            <person name="Nozu R"/>
            <person name="Adachi N"/>
            <person name="Nishimura O"/>
            <person name="Nakagawa R"/>
            <person name="Tanegashima C"/>
            <person name="Kiyatake I"/>
            <person name="Matsumoto R"/>
            <person name="Murakumo K"/>
            <person name="Nishida K"/>
            <person name="Terakita A"/>
            <person name="Kuratani S"/>
            <person name="Sato K"/>
            <person name="Hyodo S Kuraku.S."/>
        </authorList>
    </citation>
    <scope>NUCLEOTIDE SEQUENCE [LARGE SCALE GENOMIC DNA]</scope>
</reference>
<dbReference type="InterPro" id="IPR055419">
    <property type="entry name" value="Spectrin_PEPL/EVPL"/>
</dbReference>
<dbReference type="InterPro" id="IPR041615">
    <property type="entry name" value="Desmoplakin_SH3"/>
</dbReference>
<dbReference type="OrthoDB" id="29745at2759"/>
<dbReference type="OMA" id="QHEDEMA"/>
<dbReference type="InterPro" id="IPR018159">
    <property type="entry name" value="Spectrin/alpha-actinin"/>
</dbReference>
<dbReference type="GO" id="GO:0016020">
    <property type="term" value="C:membrane"/>
    <property type="evidence" value="ECO:0007669"/>
    <property type="project" value="TreeGrafter"/>
</dbReference>
<evidence type="ECO:0000259" key="10">
    <source>
        <dbReference type="Pfam" id="PF23160"/>
    </source>
</evidence>
<dbReference type="SUPFAM" id="SSF46966">
    <property type="entry name" value="Spectrin repeat"/>
    <property type="match status" value="4"/>
</dbReference>
<dbReference type="PANTHER" id="PTHR23169:SF10">
    <property type="entry name" value="PERIPLAKIN"/>
    <property type="match status" value="1"/>
</dbReference>
<feature type="coiled-coil region" evidence="7">
    <location>
        <begin position="1191"/>
        <end position="1225"/>
    </location>
</feature>
<feature type="coiled-coil region" evidence="7">
    <location>
        <begin position="1623"/>
        <end position="1657"/>
    </location>
</feature>
<feature type="coiled-coil region" evidence="7">
    <location>
        <begin position="612"/>
        <end position="646"/>
    </location>
</feature>
<feature type="domain" description="Periplakin-like plectin repeat" evidence="11">
    <location>
        <begin position="1245"/>
        <end position="1407"/>
    </location>
</feature>
<dbReference type="Pfam" id="PF17902">
    <property type="entry name" value="SH3_10"/>
    <property type="match status" value="1"/>
</dbReference>
<evidence type="ECO:0000256" key="1">
    <source>
        <dbReference type="ARBA" id="ARBA00004282"/>
    </source>
</evidence>
<keyword evidence="13" id="KW-1185">Reference proteome</keyword>
<feature type="coiled-coil region" evidence="7">
    <location>
        <begin position="1309"/>
        <end position="1336"/>
    </location>
</feature>
<dbReference type="GO" id="GO:0070161">
    <property type="term" value="C:anchoring junction"/>
    <property type="evidence" value="ECO:0007669"/>
    <property type="project" value="UniProtKB-SubCell"/>
</dbReference>
<protein>
    <submittedName>
        <fullName evidence="12">Uncharacterized protein</fullName>
    </submittedName>
</protein>
<dbReference type="Pfam" id="PF26346">
    <property type="entry name" value="Plectin_PPL"/>
    <property type="match status" value="2"/>
</dbReference>
<feature type="coiled-coil region" evidence="7">
    <location>
        <begin position="1251"/>
        <end position="1285"/>
    </location>
</feature>
<feature type="domain" description="Periplakin/Envoplakin N-terminal" evidence="10">
    <location>
        <begin position="28"/>
        <end position="120"/>
    </location>
</feature>
<dbReference type="SMART" id="SM00150">
    <property type="entry name" value="SPEC"/>
    <property type="match status" value="5"/>
</dbReference>
<evidence type="ECO:0000256" key="6">
    <source>
        <dbReference type="ARBA" id="ARBA00023054"/>
    </source>
</evidence>
<dbReference type="Gene3D" id="1.20.58.60">
    <property type="match status" value="4"/>
</dbReference>
<dbReference type="FunFam" id="3.30.160.780:FF:000001">
    <property type="entry name" value="Plectin a"/>
    <property type="match status" value="1"/>
</dbReference>
<sequence>MFKKKPRTASPPKTKKVSSKLTQLIERLQQNADGVEKNIYKVEECLLQDVRRIEEGKDFIFREETTKLMNDSDGILANLQSDADTAVVEKHPQSDMIVEDIKQLKERVRKLRVKHDEVYNLIRTDGVPTIDWSKMIDEKQAELNNQGFGNELPFVDQQLEHHKVFTKEVETIGDHITKTEDQDYVDSIQLKYNKLLKGSQQRQQNLGSLRDYMQNCTNELYWMDTQEEDRIRYDWSDQNLDYKSRHRQYESFVSRHLESKEGAVNKLHEAGNKLLQANHPGRNAIEAHMEAVHADWKEYLNLLICEENHLKNMDDYHKFYKDSKDMQELLKKVDNDLDQKYNPEFKDEFQLQTMLRDLEDQDRALDKYDDAVKTLKKRSQQVLPLKYRRANPAKAIPVEALCDFDAEETHIQRGERYILNKNNNGTHWEVTDTAGRKQKPPAVCFIIPPTDPEAIAIGDDITNQYNNVKQKSGTTKNILQKRFKGMKQSDKPVVKTPQMPVSNSQDSQCLKLLSDLDKIQNNVMKQEKAIQSCTRPSLEQKKPIQDSKERLQDLKNINGSVGQIEIAKLSKERECQGFLSQNPQVAGAPQLRTKLDDTNNKFDQVSLLLNCSEEKVQAANKLENTLQKARNTLSEYENKLVKDQTIPDSIWGLDTKKNELETMRSELKSKKPILQEAEQNLSTVKRSCKALTDNFQEHCPDVERQTADVKKLNQRYDNLNKQLDIRSEKLQKAKGAYADFRSGSDALDSWLSNVPNNEPRETDSAKSIDNKLKSQMRVLTDITKKEPELAKVSNNAKQYEEAAKDYELEAEMFKSLVNPDNSQMTSKKPKFTSPADKIKDEETALATKFTAVKAANDQRMQNLEFAQSLLKQQPEVGQIQQQVQSRNYAAGPNDSFRQDKLLKDEMQHRQEVENEIKKMQQEISALEGQKLKGSLVRKEVVKKIADPQLDEEMHRVQEALADEQLQSKSLGNELEILRRKLHSLEQGRKEPAKQYVVKEVLRIEQDKDQENEILRLKEELEEIKRQKAAKQSDILLLQKRLRILTEEKSKEHEKITEKEVFKVKNDPQLEAEFKHLQDNKHHESLLRQHKEEELSVLQAKLIRLEREKAKEEEKVTVKEVVKVEKDANLEKEVNNLRRQHEDEMAKKRAHDREITDLVKRIKVLEEEKAKPVVQEKVREIVRPDPKAEHQVANLRNDLIEQQRRYKDAEQQLKSIHDEITHLKDKGPKVEIKDNIKEIIKYKPDPETEQELERLRDEVVDKSRQVERAEVEIRQLQKEIDMLKNSKPPVQTKEVINEVLQYRENPKTKEEVAFLKVKLLEEQKKQLEQEREKTLHEDNIQLKQKDLAQVIEKVVHQEVVKVEQDPALKAECGSLASEIEQERRQKENLKAQIHTLQLRKSDLEEQLQELEAERQSRRNAELEVKRLRTKLTDMEEKEKEVRDKVTVKQKLVLQQDPMQEKEVSLLKLHVEDEKMNRSGLENDLQALKLKQVELETKKVKEKSIVTEKVQVERDPETELEVERLRNNLEQEQKLKHALQNELNDLKGRLSDAEFKDAKGQKDLDQLREENAKLQRGNQNLVNEGRSLQSDIQATIQQTQEVKSAPPTGNTGLMESQFASTQKELDDLRQTTASKDDEIKKLEKQLATMKSKREKRENSLKRHIVVIDQETGKEMSPEAAYKLGLIDKEMFINLQNQECDWEEITVKGPTGTSSVLYDRTSGDKFSIDDALKKGIITERQFKQYVNKEIPIQEFVALVSGKSEDTHSAFPAMFNEANNSLSNVSTSSSQELSFPSAKLKQQPIGGIFDVDTDQKMSVTNAANRNLIDTDTALRLLEAQAATGGIISVNDGGRYAVRKAAELGLIDGKLEKKLSTAESAYKGMEDPATRKLLSVAEAADRSWLYHEAAEWYLEAQHLTGGLIDPETHDKMSLARAKSSGLIDDRLAQKLKDETSYPKDLVDPISKHPINYKEALDISIADQKTGLLLLPVSSKSL</sequence>
<dbReference type="FunFam" id="2.30.30.40:FF:000088">
    <property type="entry name" value="Periplakin"/>
    <property type="match status" value="1"/>
</dbReference>
<dbReference type="Gene3D" id="2.30.30.40">
    <property type="entry name" value="SH3 Domains"/>
    <property type="match status" value="1"/>
</dbReference>
<dbReference type="PANTHER" id="PTHR23169">
    <property type="entry name" value="ENVOPLAKIN"/>
    <property type="match status" value="1"/>
</dbReference>
<dbReference type="GO" id="GO:0005737">
    <property type="term" value="C:cytoplasm"/>
    <property type="evidence" value="ECO:0007669"/>
    <property type="project" value="TreeGrafter"/>
</dbReference>
<accession>A0A401PH08</accession>
<dbReference type="GO" id="GO:0005882">
    <property type="term" value="C:intermediate filament"/>
    <property type="evidence" value="ECO:0007669"/>
    <property type="project" value="TreeGrafter"/>
</dbReference>
<dbReference type="SUPFAM" id="SSF75399">
    <property type="entry name" value="Plakin repeat"/>
    <property type="match status" value="2"/>
</dbReference>
<evidence type="ECO:0000256" key="5">
    <source>
        <dbReference type="ARBA" id="ARBA00022949"/>
    </source>
</evidence>
<evidence type="ECO:0000256" key="2">
    <source>
        <dbReference type="ARBA" id="ARBA00009109"/>
    </source>
</evidence>
<name>A0A401PH08_SCYTO</name>
<dbReference type="SMART" id="SM00250">
    <property type="entry name" value="PLEC"/>
    <property type="match status" value="7"/>
</dbReference>
<proteinExistence type="inferred from homology"/>
<organism evidence="12 13">
    <name type="scientific">Scyliorhinus torazame</name>
    <name type="common">Cloudy catshark</name>
    <name type="synonym">Catulus torazame</name>
    <dbReference type="NCBI Taxonomy" id="75743"/>
    <lineage>
        <taxon>Eukaryota</taxon>
        <taxon>Metazoa</taxon>
        <taxon>Chordata</taxon>
        <taxon>Craniata</taxon>
        <taxon>Vertebrata</taxon>
        <taxon>Chondrichthyes</taxon>
        <taxon>Elasmobranchii</taxon>
        <taxon>Galeomorphii</taxon>
        <taxon>Galeoidea</taxon>
        <taxon>Carcharhiniformes</taxon>
        <taxon>Scyliorhinidae</taxon>
        <taxon>Scyliorhinus</taxon>
    </lineage>
</organism>
<feature type="coiled-coil region" evidence="7">
    <location>
        <begin position="789"/>
        <end position="816"/>
    </location>
</feature>
<evidence type="ECO:0000313" key="13">
    <source>
        <dbReference type="Proteomes" id="UP000288216"/>
    </source>
</evidence>
<feature type="coiled-coil region" evidence="7">
    <location>
        <begin position="1469"/>
        <end position="1496"/>
    </location>
</feature>
<dbReference type="CDD" id="cd00176">
    <property type="entry name" value="SPEC"/>
    <property type="match status" value="1"/>
</dbReference>
<dbReference type="GO" id="GO:0045104">
    <property type="term" value="P:intermediate filament cytoskeleton organization"/>
    <property type="evidence" value="ECO:0007669"/>
    <property type="project" value="InterPro"/>
</dbReference>
<dbReference type="GO" id="GO:0042060">
    <property type="term" value="P:wound healing"/>
    <property type="evidence" value="ECO:0007669"/>
    <property type="project" value="TreeGrafter"/>
</dbReference>
<dbReference type="FunFam" id="3.90.1290.10:FF:000002">
    <property type="entry name" value="Plectin a"/>
    <property type="match status" value="1"/>
</dbReference>
<evidence type="ECO:0000256" key="3">
    <source>
        <dbReference type="ARBA" id="ARBA00022553"/>
    </source>
</evidence>
<dbReference type="Proteomes" id="UP000288216">
    <property type="component" value="Unassembled WGS sequence"/>
</dbReference>
<feature type="coiled-coil region" evidence="7">
    <location>
        <begin position="1520"/>
        <end position="1582"/>
    </location>
</feature>
<dbReference type="Gene3D" id="3.90.1290.10">
    <property type="entry name" value="Plakin repeat"/>
    <property type="match status" value="1"/>
</dbReference>
<feature type="domain" description="Desmoplakin SH3" evidence="9">
    <location>
        <begin position="384"/>
        <end position="448"/>
    </location>
</feature>
<evidence type="ECO:0000256" key="4">
    <source>
        <dbReference type="ARBA" id="ARBA00022737"/>
    </source>
</evidence>
<dbReference type="GO" id="GO:0005198">
    <property type="term" value="F:structural molecule activity"/>
    <property type="evidence" value="ECO:0007669"/>
    <property type="project" value="TreeGrafter"/>
</dbReference>
<feature type="region of interest" description="Disordered" evidence="8">
    <location>
        <begin position="1596"/>
        <end position="1623"/>
    </location>
</feature>
<feature type="coiled-coil region" evidence="7">
    <location>
        <begin position="1371"/>
        <end position="1443"/>
    </location>
</feature>
<keyword evidence="4" id="KW-0677">Repeat</keyword>
<dbReference type="FunFam" id="1.20.58.60:FF:000030">
    <property type="entry name" value="Short stop, isoform K"/>
    <property type="match status" value="1"/>
</dbReference>
<feature type="coiled-coil region" evidence="7">
    <location>
        <begin position="960"/>
        <end position="1040"/>
    </location>
</feature>
<dbReference type="GO" id="GO:0045296">
    <property type="term" value="F:cadherin binding"/>
    <property type="evidence" value="ECO:0007669"/>
    <property type="project" value="TreeGrafter"/>
</dbReference>
<keyword evidence="5" id="KW-0965">Cell junction</keyword>
<dbReference type="Gene3D" id="3.30.160.780">
    <property type="match status" value="1"/>
</dbReference>
<dbReference type="EMBL" id="BFAA01000457">
    <property type="protein sequence ID" value="GCB72374.1"/>
    <property type="molecule type" value="Genomic_DNA"/>
</dbReference>